<organism evidence="2 3">
    <name type="scientific">Oedothorax gibbosus</name>
    <dbReference type="NCBI Taxonomy" id="931172"/>
    <lineage>
        <taxon>Eukaryota</taxon>
        <taxon>Metazoa</taxon>
        <taxon>Ecdysozoa</taxon>
        <taxon>Arthropoda</taxon>
        <taxon>Chelicerata</taxon>
        <taxon>Arachnida</taxon>
        <taxon>Araneae</taxon>
        <taxon>Araneomorphae</taxon>
        <taxon>Entelegynae</taxon>
        <taxon>Araneoidea</taxon>
        <taxon>Linyphiidae</taxon>
        <taxon>Erigoninae</taxon>
        <taxon>Oedothorax</taxon>
    </lineage>
</organism>
<accession>A0AAV6VAJ3</accession>
<gene>
    <name evidence="2" type="ORF">JTE90_014659</name>
</gene>
<evidence type="ECO:0000256" key="1">
    <source>
        <dbReference type="SAM" id="Phobius"/>
    </source>
</evidence>
<dbReference type="EMBL" id="JAFNEN010000134">
    <property type="protein sequence ID" value="KAG8192883.1"/>
    <property type="molecule type" value="Genomic_DNA"/>
</dbReference>
<keyword evidence="1" id="KW-0472">Membrane</keyword>
<evidence type="ECO:0008006" key="4">
    <source>
        <dbReference type="Google" id="ProtNLM"/>
    </source>
</evidence>
<dbReference type="Proteomes" id="UP000827092">
    <property type="component" value="Unassembled WGS sequence"/>
</dbReference>
<name>A0AAV6VAJ3_9ARAC</name>
<dbReference type="AlphaFoldDB" id="A0AAV6VAJ3"/>
<keyword evidence="1" id="KW-0812">Transmembrane</keyword>
<sequence>MQTRNKRFQHPFLHQIVCSRRMEGSWDDEDNRKKGWGGWREMLGVRSRFSICQSSFDGGSAAIGERAKLFFLLGYLFVFVYVLWSMNGF</sequence>
<protein>
    <recommendedName>
        <fullName evidence="4">Transmembrane protein</fullName>
    </recommendedName>
</protein>
<proteinExistence type="predicted"/>
<comment type="caution">
    <text evidence="2">The sequence shown here is derived from an EMBL/GenBank/DDBJ whole genome shotgun (WGS) entry which is preliminary data.</text>
</comment>
<feature type="transmembrane region" description="Helical" evidence="1">
    <location>
        <begin position="69"/>
        <end position="86"/>
    </location>
</feature>
<keyword evidence="1" id="KW-1133">Transmembrane helix</keyword>
<keyword evidence="3" id="KW-1185">Reference proteome</keyword>
<evidence type="ECO:0000313" key="2">
    <source>
        <dbReference type="EMBL" id="KAG8192883.1"/>
    </source>
</evidence>
<reference evidence="2 3" key="1">
    <citation type="journal article" date="2022" name="Nat. Ecol. Evol.">
        <title>A masculinizing supergene underlies an exaggerated male reproductive morph in a spider.</title>
        <authorList>
            <person name="Hendrickx F."/>
            <person name="De Corte Z."/>
            <person name="Sonet G."/>
            <person name="Van Belleghem S.M."/>
            <person name="Kostlbacher S."/>
            <person name="Vangestel C."/>
        </authorList>
    </citation>
    <scope>NUCLEOTIDE SEQUENCE [LARGE SCALE GENOMIC DNA]</scope>
    <source>
        <strain evidence="2">W744_W776</strain>
    </source>
</reference>
<evidence type="ECO:0000313" key="3">
    <source>
        <dbReference type="Proteomes" id="UP000827092"/>
    </source>
</evidence>